<name>A0A8S5TX39_9CAUD</name>
<accession>A0A8S5TX39</accession>
<organism evidence="1">
    <name type="scientific">Myoviridae sp. ctFNi10</name>
    <dbReference type="NCBI Taxonomy" id="2825067"/>
    <lineage>
        <taxon>Viruses</taxon>
        <taxon>Duplodnaviria</taxon>
        <taxon>Heunggongvirae</taxon>
        <taxon>Uroviricota</taxon>
        <taxon>Caudoviricetes</taxon>
    </lineage>
</organism>
<protein>
    <submittedName>
        <fullName evidence="1">Uncharacterized protein</fullName>
    </submittedName>
</protein>
<proteinExistence type="predicted"/>
<reference evidence="1" key="1">
    <citation type="journal article" date="2021" name="Proc. Natl. Acad. Sci. U.S.A.">
        <title>A Catalog of Tens of Thousands of Viruses from Human Metagenomes Reveals Hidden Associations with Chronic Diseases.</title>
        <authorList>
            <person name="Tisza M.J."/>
            <person name="Buck C.B."/>
        </authorList>
    </citation>
    <scope>NUCLEOTIDE SEQUENCE</scope>
    <source>
        <strain evidence="1">CtFNi10</strain>
    </source>
</reference>
<dbReference type="EMBL" id="BK015952">
    <property type="protein sequence ID" value="DAF86761.1"/>
    <property type="molecule type" value="Genomic_DNA"/>
</dbReference>
<evidence type="ECO:0000313" key="1">
    <source>
        <dbReference type="EMBL" id="DAF86761.1"/>
    </source>
</evidence>
<sequence>MAGACGRAGSDLRVAHQLPSPCYSYRQGGARHLQADVR</sequence>